<dbReference type="Gene3D" id="3.40.190.10">
    <property type="entry name" value="Periplasmic binding protein-like II"/>
    <property type="match status" value="2"/>
</dbReference>
<organism evidence="9 10">
    <name type="scientific">Desulfuribacillus stibiiarsenatis</name>
    <dbReference type="NCBI Taxonomy" id="1390249"/>
    <lineage>
        <taxon>Bacteria</taxon>
        <taxon>Bacillati</taxon>
        <taxon>Bacillota</taxon>
        <taxon>Desulfuribacillia</taxon>
        <taxon>Desulfuribacillales</taxon>
        <taxon>Desulfuribacillaceae</taxon>
        <taxon>Desulfuribacillus</taxon>
    </lineage>
</organism>
<keyword evidence="10" id="KW-1185">Reference proteome</keyword>
<dbReference type="GO" id="GO:0016020">
    <property type="term" value="C:membrane"/>
    <property type="evidence" value="ECO:0007669"/>
    <property type="project" value="UniProtKB-SubCell"/>
</dbReference>
<keyword evidence="3" id="KW-0472">Membrane</keyword>
<evidence type="ECO:0000256" key="1">
    <source>
        <dbReference type="ARBA" id="ARBA00004635"/>
    </source>
</evidence>
<feature type="lipid moiety-binding region" description="S-diacylglycerol cysteine" evidence="7">
    <location>
        <position position="26"/>
    </location>
</feature>
<dbReference type="PIRSF" id="PIRSF002854">
    <property type="entry name" value="MetQ"/>
    <property type="match status" value="1"/>
</dbReference>
<dbReference type="PANTHER" id="PTHR30429:SF0">
    <property type="entry name" value="METHIONINE-BINDING LIPOPROTEIN METQ"/>
    <property type="match status" value="1"/>
</dbReference>
<evidence type="ECO:0000256" key="8">
    <source>
        <dbReference type="SAM" id="SignalP"/>
    </source>
</evidence>
<evidence type="ECO:0000256" key="4">
    <source>
        <dbReference type="ARBA" id="ARBA00023139"/>
    </source>
</evidence>
<comment type="caution">
    <text evidence="9">The sequence shown here is derived from an EMBL/GenBank/DDBJ whole genome shotgun (WGS) entry which is preliminary data.</text>
</comment>
<evidence type="ECO:0000256" key="5">
    <source>
        <dbReference type="ARBA" id="ARBA00023288"/>
    </source>
</evidence>
<dbReference type="RefSeq" id="WP_069700819.1">
    <property type="nucleotide sequence ID" value="NZ_MJAT01000001.1"/>
</dbReference>
<feature type="signal peptide" evidence="8">
    <location>
        <begin position="1"/>
        <end position="25"/>
    </location>
</feature>
<evidence type="ECO:0000256" key="2">
    <source>
        <dbReference type="ARBA" id="ARBA00022729"/>
    </source>
</evidence>
<dbReference type="EMBL" id="MJAT01000001">
    <property type="protein sequence ID" value="OEH86941.1"/>
    <property type="molecule type" value="Genomic_DNA"/>
</dbReference>
<name>A0A1E5L9Y6_9FIRM</name>
<accession>A0A1E5L9Y6</accession>
<evidence type="ECO:0000256" key="7">
    <source>
        <dbReference type="PIRSR" id="PIRSR002854-1"/>
    </source>
</evidence>
<comment type="similarity">
    <text evidence="6">Belongs to the nlpA lipoprotein family.</text>
</comment>
<evidence type="ECO:0000313" key="10">
    <source>
        <dbReference type="Proteomes" id="UP000095255"/>
    </source>
</evidence>
<dbReference type="PANTHER" id="PTHR30429">
    <property type="entry name" value="D-METHIONINE-BINDING LIPOPROTEIN METQ"/>
    <property type="match status" value="1"/>
</dbReference>
<feature type="chain" id="PRO_5039032325" description="Lipoprotein" evidence="8">
    <location>
        <begin position="26"/>
        <end position="277"/>
    </location>
</feature>
<dbReference type="STRING" id="1390249.BHU72_01395"/>
<dbReference type="InterPro" id="IPR004872">
    <property type="entry name" value="Lipoprotein_NlpA"/>
</dbReference>
<proteinExistence type="inferred from homology"/>
<dbReference type="Proteomes" id="UP000095255">
    <property type="component" value="Unassembled WGS sequence"/>
</dbReference>
<keyword evidence="2 8" id="KW-0732">Signal</keyword>
<dbReference type="AlphaFoldDB" id="A0A1E5L9Y6"/>
<dbReference type="SUPFAM" id="SSF53850">
    <property type="entry name" value="Periplasmic binding protein-like II"/>
    <property type="match status" value="1"/>
</dbReference>
<gene>
    <name evidence="9" type="ORF">BHU72_01395</name>
</gene>
<sequence>MTTNNTFKKLFAIALIATLAFTMVACGGAKKPATDVVTITVGATDVPHSEVLEFIKPLLEKEGVNLNIRVFNDYTMPNETLAGGDLDANYFQHKPWLENYVTESGNDIISLIGVHIEPMGGYSKKISDINELQDGAKVGIPNAVSEVGRVLALLESKGLITLTEGVGLKGTLQDIVANPKNLNFTEVDASLLAPTIDEYDLAIINTNFALQAGFVPANDALIIEGTESPYVNVLAVRAESKENAAINKLAELLLSAEVAQFIEEKYEGAVVPAQVRY</sequence>
<keyword evidence="4" id="KW-0564">Palmitate</keyword>
<evidence type="ECO:0000313" key="9">
    <source>
        <dbReference type="EMBL" id="OEH86941.1"/>
    </source>
</evidence>
<keyword evidence="5 6" id="KW-0449">Lipoprotein</keyword>
<comment type="subcellular location">
    <subcellularLocation>
        <location evidence="1">Membrane</location>
        <topology evidence="1">Lipid-anchor</topology>
    </subcellularLocation>
</comment>
<evidence type="ECO:0000256" key="6">
    <source>
        <dbReference type="PIRNR" id="PIRNR002854"/>
    </source>
</evidence>
<dbReference type="Pfam" id="PF03180">
    <property type="entry name" value="Lipoprotein_9"/>
    <property type="match status" value="1"/>
</dbReference>
<protein>
    <recommendedName>
        <fullName evidence="6">Lipoprotein</fullName>
    </recommendedName>
</protein>
<dbReference type="OrthoDB" id="9812878at2"/>
<reference evidence="9 10" key="1">
    <citation type="submission" date="2016-09" db="EMBL/GenBank/DDBJ databases">
        <title>Desulfuribacillus arsenicus sp. nov., an obligately anaerobic, dissimilatory arsenic- and antimonate-reducing bacterium isolated from anoxic sediments.</title>
        <authorList>
            <person name="Abin C.A."/>
            <person name="Hollibaugh J.T."/>
        </authorList>
    </citation>
    <scope>NUCLEOTIDE SEQUENCE [LARGE SCALE GENOMIC DNA]</scope>
    <source>
        <strain evidence="9 10">MLFW-2</strain>
    </source>
</reference>
<evidence type="ECO:0000256" key="3">
    <source>
        <dbReference type="ARBA" id="ARBA00023136"/>
    </source>
</evidence>